<dbReference type="PANTHER" id="PTHR10805:SF0">
    <property type="entry name" value="COATOMER SUBUNIT EPSILON"/>
    <property type="match status" value="1"/>
</dbReference>
<evidence type="ECO:0000256" key="10">
    <source>
        <dbReference type="ARBA" id="ARBA00023034"/>
    </source>
</evidence>
<dbReference type="PIRSF" id="PIRSF016478">
    <property type="entry name" value="Coatomer_esu"/>
    <property type="match status" value="1"/>
</dbReference>
<dbReference type="GO" id="GO:0000139">
    <property type="term" value="C:Golgi membrane"/>
    <property type="evidence" value="ECO:0007669"/>
    <property type="project" value="UniProtKB-SubCell"/>
</dbReference>
<evidence type="ECO:0000256" key="11">
    <source>
        <dbReference type="ARBA" id="ARBA00023136"/>
    </source>
</evidence>
<keyword evidence="6 13" id="KW-0813">Transport</keyword>
<dbReference type="GO" id="GO:0006890">
    <property type="term" value="P:retrograde vesicle-mediated transport, Golgi to endoplasmic reticulum"/>
    <property type="evidence" value="ECO:0007669"/>
    <property type="project" value="UniProtKB-UniRule"/>
</dbReference>
<evidence type="ECO:0000313" key="14">
    <source>
        <dbReference type="EMBL" id="RZF44885.1"/>
    </source>
</evidence>
<evidence type="ECO:0000256" key="8">
    <source>
        <dbReference type="ARBA" id="ARBA00022892"/>
    </source>
</evidence>
<evidence type="ECO:0000256" key="3">
    <source>
        <dbReference type="ARBA" id="ARBA00008827"/>
    </source>
</evidence>
<comment type="similarity">
    <text evidence="3 13">Belongs to the COPE family.</text>
</comment>
<accession>A0A482XFT0</accession>
<dbReference type="GO" id="GO:0030126">
    <property type="term" value="C:COPI vesicle coat"/>
    <property type="evidence" value="ECO:0007669"/>
    <property type="project" value="TreeGrafter"/>
</dbReference>
<evidence type="ECO:0000256" key="7">
    <source>
        <dbReference type="ARBA" id="ARBA00022490"/>
    </source>
</evidence>
<protein>
    <recommendedName>
        <fullName evidence="5 13">Coatomer subunit epsilon</fullName>
    </recommendedName>
</protein>
<comment type="subcellular location">
    <subcellularLocation>
        <location evidence="2">Cytoplasmic vesicle</location>
        <location evidence="2">COPI-coated vesicle membrane</location>
        <topology evidence="2">Peripheral membrane protein</topology>
        <orientation evidence="2">Cytoplasmic side</orientation>
    </subcellularLocation>
    <subcellularLocation>
        <location evidence="1">Golgi apparatus membrane</location>
        <topology evidence="1">Peripheral membrane protein</topology>
        <orientation evidence="1">Cytoplasmic side</orientation>
    </subcellularLocation>
</comment>
<dbReference type="OrthoDB" id="310217at2759"/>
<keyword evidence="12 13" id="KW-0968">Cytoplasmic vesicle</keyword>
<proteinExistence type="inferred from homology"/>
<keyword evidence="10 13" id="KW-0333">Golgi apparatus</keyword>
<keyword evidence="8 13" id="KW-0931">ER-Golgi transport</keyword>
<reference evidence="14 15" key="1">
    <citation type="journal article" date="2017" name="Gigascience">
        <title>Genome sequence of the small brown planthopper, Laodelphax striatellus.</title>
        <authorList>
            <person name="Zhu J."/>
            <person name="Jiang F."/>
            <person name="Wang X."/>
            <person name="Yang P."/>
            <person name="Bao Y."/>
            <person name="Zhao W."/>
            <person name="Wang W."/>
            <person name="Lu H."/>
            <person name="Wang Q."/>
            <person name="Cui N."/>
            <person name="Li J."/>
            <person name="Chen X."/>
            <person name="Luo L."/>
            <person name="Yu J."/>
            <person name="Kang L."/>
            <person name="Cui F."/>
        </authorList>
    </citation>
    <scope>NUCLEOTIDE SEQUENCE [LARGE SCALE GENOMIC DNA]</scope>
    <source>
        <strain evidence="14">Lst14</strain>
    </source>
</reference>
<sequence>MVTTPRQNSAVELFDIKNSYYIGNYQQCIKEAQKLKPSTPEVALERDVFLYRAYLAQKKMRIVLDEINHSSPDELQPLRLLAEYLSATSNQTKLLSALDEQMEKGHAPSVIANQVAATIYCLEANYESALRALHQDDDLESSAITVVIYLAMDRVDLARKELKAMQEKDEDATLTQLATAWVNIALGGDKLQDAFYIFQELVDKYGVSSQLLVGQAACQVGLGGGRWEEADTLLHDALELDNNDADAAINALLVNHHFNKHTEANRMLTQLKESSGKHRFVKDVLAKEAEFDRLEAQYSAELSVK</sequence>
<dbReference type="AlphaFoldDB" id="A0A482XFT0"/>
<evidence type="ECO:0000256" key="2">
    <source>
        <dbReference type="ARBA" id="ARBA00004347"/>
    </source>
</evidence>
<dbReference type="PANTHER" id="PTHR10805">
    <property type="entry name" value="COATOMER SUBUNIT EPSILON"/>
    <property type="match status" value="1"/>
</dbReference>
<evidence type="ECO:0000256" key="1">
    <source>
        <dbReference type="ARBA" id="ARBA00004255"/>
    </source>
</evidence>
<dbReference type="GO" id="GO:0005198">
    <property type="term" value="F:structural molecule activity"/>
    <property type="evidence" value="ECO:0007669"/>
    <property type="project" value="UniProtKB-UniRule"/>
</dbReference>
<evidence type="ECO:0000256" key="12">
    <source>
        <dbReference type="ARBA" id="ARBA00023329"/>
    </source>
</evidence>
<evidence type="ECO:0000256" key="4">
    <source>
        <dbReference type="ARBA" id="ARBA00011775"/>
    </source>
</evidence>
<evidence type="ECO:0000256" key="5">
    <source>
        <dbReference type="ARBA" id="ARBA00015828"/>
    </source>
</evidence>
<dbReference type="GO" id="GO:0006891">
    <property type="term" value="P:intra-Golgi vesicle-mediated transport"/>
    <property type="evidence" value="ECO:0007669"/>
    <property type="project" value="TreeGrafter"/>
</dbReference>
<dbReference type="Proteomes" id="UP000291343">
    <property type="component" value="Unassembled WGS sequence"/>
</dbReference>
<dbReference type="GO" id="GO:0006888">
    <property type="term" value="P:endoplasmic reticulum to Golgi vesicle-mediated transport"/>
    <property type="evidence" value="ECO:0007669"/>
    <property type="project" value="TreeGrafter"/>
</dbReference>
<dbReference type="SMR" id="A0A482XFT0"/>
<dbReference type="STRING" id="195883.A0A482XFT0"/>
<dbReference type="InterPro" id="IPR006822">
    <property type="entry name" value="Coatomer_esu"/>
</dbReference>
<keyword evidence="7 13" id="KW-0963">Cytoplasm</keyword>
<comment type="subunit">
    <text evidence="4">Oligomeric complex that consists of at least the alpha, beta, beta', gamma, delta, epsilon and zeta subunits.</text>
</comment>
<dbReference type="GO" id="GO:0015031">
    <property type="term" value="P:protein transport"/>
    <property type="evidence" value="ECO:0007669"/>
    <property type="project" value="UniProtKB-UniRule"/>
</dbReference>
<keyword evidence="9 13" id="KW-0653">Protein transport</keyword>
<evidence type="ECO:0000313" key="15">
    <source>
        <dbReference type="Proteomes" id="UP000291343"/>
    </source>
</evidence>
<keyword evidence="15" id="KW-1185">Reference proteome</keyword>
<comment type="function">
    <text evidence="13">The coatomer is a cytosolic protein complex that binds to dilysine motifs and reversibly associates with Golgi non-clathrin-coated vesicles, which further mediate biosynthetic protein transport from the ER, via the Golgi up to the trans Golgi network. The coatomer complex is required for budding from Golgi membranes, and is essential for the retrograde Golgi-to-ER transport of dilysine-tagged proteins.</text>
</comment>
<evidence type="ECO:0000256" key="9">
    <source>
        <dbReference type="ARBA" id="ARBA00022927"/>
    </source>
</evidence>
<dbReference type="Pfam" id="PF04733">
    <property type="entry name" value="Coatomer_E"/>
    <property type="match status" value="1"/>
</dbReference>
<dbReference type="FunCoup" id="A0A482XFT0">
    <property type="interactions" value="1519"/>
</dbReference>
<dbReference type="Gene3D" id="1.25.40.10">
    <property type="entry name" value="Tetratricopeptide repeat domain"/>
    <property type="match status" value="1"/>
</dbReference>
<organism evidence="14 15">
    <name type="scientific">Laodelphax striatellus</name>
    <name type="common">Small brown planthopper</name>
    <name type="synonym">Delphax striatella</name>
    <dbReference type="NCBI Taxonomy" id="195883"/>
    <lineage>
        <taxon>Eukaryota</taxon>
        <taxon>Metazoa</taxon>
        <taxon>Ecdysozoa</taxon>
        <taxon>Arthropoda</taxon>
        <taxon>Hexapoda</taxon>
        <taxon>Insecta</taxon>
        <taxon>Pterygota</taxon>
        <taxon>Neoptera</taxon>
        <taxon>Paraneoptera</taxon>
        <taxon>Hemiptera</taxon>
        <taxon>Auchenorrhyncha</taxon>
        <taxon>Fulgoroidea</taxon>
        <taxon>Delphacidae</taxon>
        <taxon>Criomorphinae</taxon>
        <taxon>Laodelphax</taxon>
    </lineage>
</organism>
<gene>
    <name evidence="14" type="ORF">LSTR_LSTR004510</name>
</gene>
<dbReference type="InterPro" id="IPR011990">
    <property type="entry name" value="TPR-like_helical_dom_sf"/>
</dbReference>
<dbReference type="SUPFAM" id="SSF48452">
    <property type="entry name" value="TPR-like"/>
    <property type="match status" value="1"/>
</dbReference>
<comment type="caution">
    <text evidence="14">The sequence shown here is derived from an EMBL/GenBank/DDBJ whole genome shotgun (WGS) entry which is preliminary data.</text>
</comment>
<name>A0A482XFT0_LAOST</name>
<evidence type="ECO:0000256" key="13">
    <source>
        <dbReference type="PIRNR" id="PIRNR016478"/>
    </source>
</evidence>
<evidence type="ECO:0000256" key="6">
    <source>
        <dbReference type="ARBA" id="ARBA00022448"/>
    </source>
</evidence>
<dbReference type="InParanoid" id="A0A482XFT0"/>
<dbReference type="EMBL" id="QKKF02010263">
    <property type="protein sequence ID" value="RZF44885.1"/>
    <property type="molecule type" value="Genomic_DNA"/>
</dbReference>
<keyword evidence="11 13" id="KW-0472">Membrane</keyword>